<protein>
    <recommendedName>
        <fullName evidence="2">Domain of unknown function at the cortex 1 domain-containing protein</fullName>
    </recommendedName>
</protein>
<evidence type="ECO:0000259" key="2">
    <source>
        <dbReference type="Pfam" id="PF08588"/>
    </source>
</evidence>
<evidence type="ECO:0000313" key="3">
    <source>
        <dbReference type="EMBL" id="PFH49904.1"/>
    </source>
</evidence>
<dbReference type="Proteomes" id="UP000242287">
    <property type="component" value="Unassembled WGS sequence"/>
</dbReference>
<feature type="compositionally biased region" description="Low complexity" evidence="1">
    <location>
        <begin position="189"/>
        <end position="204"/>
    </location>
</feature>
<name>A0A2A9NKP0_9AGAR</name>
<feature type="domain" description="Domain of unknown function at the cortex 1" evidence="2">
    <location>
        <begin position="5"/>
        <end position="330"/>
    </location>
</feature>
<feature type="region of interest" description="Disordered" evidence="1">
    <location>
        <begin position="184"/>
        <end position="204"/>
    </location>
</feature>
<dbReference type="PANTHER" id="PTHR34826:SF2">
    <property type="entry name" value="UPF0590 PROTEIN C409.17C"/>
    <property type="match status" value="1"/>
</dbReference>
<proteinExistence type="predicted"/>
<evidence type="ECO:0000313" key="4">
    <source>
        <dbReference type="Proteomes" id="UP000242287"/>
    </source>
</evidence>
<dbReference type="InterPro" id="IPR013897">
    <property type="entry name" value="Duc1"/>
</dbReference>
<gene>
    <name evidence="3" type="ORF">AMATHDRAFT_62184</name>
</gene>
<dbReference type="Pfam" id="PF08588">
    <property type="entry name" value="Duc1"/>
    <property type="match status" value="1"/>
</dbReference>
<organism evidence="3 4">
    <name type="scientific">Amanita thiersii Skay4041</name>
    <dbReference type="NCBI Taxonomy" id="703135"/>
    <lineage>
        <taxon>Eukaryota</taxon>
        <taxon>Fungi</taxon>
        <taxon>Dikarya</taxon>
        <taxon>Basidiomycota</taxon>
        <taxon>Agaricomycotina</taxon>
        <taxon>Agaricomycetes</taxon>
        <taxon>Agaricomycetidae</taxon>
        <taxon>Agaricales</taxon>
        <taxon>Pluteineae</taxon>
        <taxon>Amanitaceae</taxon>
        <taxon>Amanita</taxon>
    </lineage>
</organism>
<dbReference type="EMBL" id="KZ302016">
    <property type="protein sequence ID" value="PFH49904.1"/>
    <property type="molecule type" value="Genomic_DNA"/>
</dbReference>
<evidence type="ECO:0000256" key="1">
    <source>
        <dbReference type="SAM" id="MobiDB-lite"/>
    </source>
</evidence>
<dbReference type="PANTHER" id="PTHR34826">
    <property type="entry name" value="UPF0590 PROTEIN C409.17C"/>
    <property type="match status" value="1"/>
</dbReference>
<accession>A0A2A9NKP0</accession>
<dbReference type="STRING" id="703135.A0A2A9NKP0"/>
<reference evidence="3 4" key="1">
    <citation type="submission" date="2014-02" db="EMBL/GenBank/DDBJ databases">
        <title>Transposable element dynamics among asymbiotic and ectomycorrhizal Amanita fungi.</title>
        <authorList>
            <consortium name="DOE Joint Genome Institute"/>
            <person name="Hess J."/>
            <person name="Skrede I."/>
            <person name="Wolfe B."/>
            <person name="LaButti K."/>
            <person name="Ohm R.A."/>
            <person name="Grigoriev I.V."/>
            <person name="Pringle A."/>
        </authorList>
    </citation>
    <scope>NUCLEOTIDE SEQUENCE [LARGE SCALE GENOMIC DNA]</scope>
    <source>
        <strain evidence="3 4">SKay4041</strain>
    </source>
</reference>
<dbReference type="OrthoDB" id="2119945at2759"/>
<dbReference type="AlphaFoldDB" id="A0A2A9NKP0"/>
<sequence length="331" mass="36881">MSPCLRVLAGPSLTSLVPITDIVNTSTSHKILSDVFEGEVSVHIKDFTDEHGIVRQSDYFSREDRQGITWSIQVCGRFLVSYCADDVLFGNTFDRPLTMPWGSGAALKFMQYIDPTLEHDLLSPTKPWALSPLISTMPHFAHKRIEEGRSSNRDQTSGACLTIKSQNLVGDEYTDELYLASTTIDTPGSSSSSSPLSSSSSLHSDLTNGGSTIIVNSARRLKKRKKQGEAGASSNLRFDNASQRRQYFSTEAHRQAIQFGPEDVISTDFCYGFLEFQPSLSLRLPGGITFDLMRYWDGQPVRFVCCERKDSNSSNEEGWGRVFWCVVIEMV</sequence>
<keyword evidence="4" id="KW-1185">Reference proteome</keyword>